<dbReference type="Proteomes" id="UP001209276">
    <property type="component" value="Unassembled WGS sequence"/>
</dbReference>
<gene>
    <name evidence="1" type="ORF">M5W83_11350</name>
</gene>
<protein>
    <submittedName>
        <fullName evidence="1">DUF5050 domain-containing protein</fullName>
    </submittedName>
</protein>
<name>A0ABT4FXY7_PANTH</name>
<keyword evidence="2" id="KW-1185">Reference proteome</keyword>
<dbReference type="RefSeq" id="WP_164776380.1">
    <property type="nucleotide sequence ID" value="NZ_CABMNB010000047.1"/>
</dbReference>
<dbReference type="GeneID" id="77000058"/>
<accession>A0ABT4FXY7</accession>
<evidence type="ECO:0000313" key="2">
    <source>
        <dbReference type="Proteomes" id="UP001209276"/>
    </source>
</evidence>
<organism evidence="1 2">
    <name type="scientific">Paenibacillus thiaminolyticus</name>
    <name type="common">Bacillus thiaminolyticus</name>
    <dbReference type="NCBI Taxonomy" id="49283"/>
    <lineage>
        <taxon>Bacteria</taxon>
        <taxon>Bacillati</taxon>
        <taxon>Bacillota</taxon>
        <taxon>Bacilli</taxon>
        <taxon>Bacillales</taxon>
        <taxon>Paenibacillaceae</taxon>
        <taxon>Paenibacillus</taxon>
    </lineage>
</organism>
<reference evidence="1 2" key="1">
    <citation type="submission" date="2022-05" db="EMBL/GenBank/DDBJ databases">
        <title>Genome Sequencing of Bee-Associated Microbes.</title>
        <authorList>
            <person name="Dunlap C."/>
        </authorList>
    </citation>
    <scope>NUCLEOTIDE SEQUENCE [LARGE SCALE GENOMIC DNA]</scope>
    <source>
        <strain evidence="1 2">NRRL B-14613</strain>
    </source>
</reference>
<dbReference type="EMBL" id="JAMDMM010000021">
    <property type="protein sequence ID" value="MCY9607741.1"/>
    <property type="molecule type" value="Genomic_DNA"/>
</dbReference>
<evidence type="ECO:0000313" key="1">
    <source>
        <dbReference type="EMBL" id="MCY9607741.1"/>
    </source>
</evidence>
<comment type="caution">
    <text evidence="1">The sequence shown here is derived from an EMBL/GenBank/DDBJ whole genome shotgun (WGS) entry which is preliminary data.</text>
</comment>
<sequence>MYADGVAGFFCVNGSDNGRLYRMYDDGKTNVKLTDEEVDSIVLIDKC</sequence>
<proteinExistence type="predicted"/>